<name>A0A0A1TW74_ENTIV</name>
<protein>
    <submittedName>
        <fullName evidence="2">Uncharacterized protein</fullName>
    </submittedName>
</protein>
<evidence type="ECO:0000313" key="3">
    <source>
        <dbReference type="Proteomes" id="UP000014680"/>
    </source>
</evidence>
<dbReference type="OMA" id="FDDYNAN"/>
<dbReference type="GeneID" id="14883569"/>
<organism evidence="2 3">
    <name type="scientific">Entamoeba invadens IP1</name>
    <dbReference type="NCBI Taxonomy" id="370355"/>
    <lineage>
        <taxon>Eukaryota</taxon>
        <taxon>Amoebozoa</taxon>
        <taxon>Evosea</taxon>
        <taxon>Archamoebae</taxon>
        <taxon>Mastigamoebida</taxon>
        <taxon>Entamoebidae</taxon>
        <taxon>Entamoeba</taxon>
    </lineage>
</organism>
<dbReference type="VEuPathDB" id="AmoebaDB:EIN_174110"/>
<sequence>MSQPIQHNDVPIFISDQSLSANAFEVASELFQMWELQPFYLDEDKPLHQLTLKHDPSFFRQYLRIPSSLLPPELSEDSTAHPPKRYTSILKAPTKGGLDLEGKKEAKKMLAEEDANQVFDDEDFDDYNANKFEDYDQENDDSGAASDD</sequence>
<dbReference type="RefSeq" id="XP_004184082.1">
    <property type="nucleotide sequence ID" value="XM_004184034.1"/>
</dbReference>
<feature type="compositionally biased region" description="Acidic residues" evidence="1">
    <location>
        <begin position="135"/>
        <end position="148"/>
    </location>
</feature>
<accession>A0A0A1TW74</accession>
<gene>
    <name evidence="2" type="ORF">EIN_174110</name>
</gene>
<reference evidence="2 3" key="1">
    <citation type="submission" date="2012-10" db="EMBL/GenBank/DDBJ databases">
        <authorList>
            <person name="Zafar N."/>
            <person name="Inman J."/>
            <person name="Hall N."/>
            <person name="Lorenzi H."/>
            <person name="Caler E."/>
        </authorList>
    </citation>
    <scope>NUCLEOTIDE SEQUENCE [LARGE SCALE GENOMIC DNA]</scope>
    <source>
        <strain evidence="2 3">IP1</strain>
    </source>
</reference>
<dbReference type="AlphaFoldDB" id="A0A0A1TW74"/>
<evidence type="ECO:0000313" key="2">
    <source>
        <dbReference type="EMBL" id="ELP84736.1"/>
    </source>
</evidence>
<evidence type="ECO:0000256" key="1">
    <source>
        <dbReference type="SAM" id="MobiDB-lite"/>
    </source>
</evidence>
<feature type="region of interest" description="Disordered" evidence="1">
    <location>
        <begin position="112"/>
        <end position="148"/>
    </location>
</feature>
<feature type="compositionally biased region" description="Acidic residues" evidence="1">
    <location>
        <begin position="112"/>
        <end position="126"/>
    </location>
</feature>
<feature type="region of interest" description="Disordered" evidence="1">
    <location>
        <begin position="70"/>
        <end position="90"/>
    </location>
</feature>
<keyword evidence="3" id="KW-1185">Reference proteome</keyword>
<dbReference type="KEGG" id="eiv:EIN_174110"/>
<proteinExistence type="predicted"/>
<dbReference type="EMBL" id="KB207112">
    <property type="protein sequence ID" value="ELP84736.1"/>
    <property type="molecule type" value="Genomic_DNA"/>
</dbReference>
<dbReference type="Proteomes" id="UP000014680">
    <property type="component" value="Unassembled WGS sequence"/>
</dbReference>